<comment type="similarity">
    <text evidence="1">Belongs to the pirin family.</text>
</comment>
<sequence>MTPSSLKTARQVERIINGIESTDGDGVQLTRVIGSHELPMLDPFLLFDAFESNEAQDYIGGFPSHPHRGFETVTYLLAGRMRHKDSEGREGVIESGGVQWMTAGRGLIHSEMPEQEDGLLSGFQLWVNLPASDKMTAPAYQEFPADKVTLEQHDNGTEIRIIAGQTNAGSIGPVINNYVNPLYIDVSLPAGQVFEQIVPDADNVFVYVIEGELLVGEQSMSIKKHQLAVMHKGNVIQLRAYKNTRFMLASARPLNEPVARGGPFVMNTREEVLQAFKDFDR</sequence>
<feature type="domain" description="Pirin N-terminal" evidence="2">
    <location>
        <begin position="27"/>
        <end position="127"/>
    </location>
</feature>
<dbReference type="Gene3D" id="2.60.120.10">
    <property type="entry name" value="Jelly Rolls"/>
    <property type="match status" value="2"/>
</dbReference>
<dbReference type="InterPro" id="IPR011051">
    <property type="entry name" value="RmlC_Cupin_sf"/>
</dbReference>
<dbReference type="InterPro" id="IPR008778">
    <property type="entry name" value="Pirin_C_dom"/>
</dbReference>
<accession>A0A0F9SKP1</accession>
<dbReference type="InterPro" id="IPR014710">
    <property type="entry name" value="RmlC-like_jellyroll"/>
</dbReference>
<dbReference type="InterPro" id="IPR012093">
    <property type="entry name" value="Pirin"/>
</dbReference>
<dbReference type="PANTHER" id="PTHR13903:SF8">
    <property type="entry name" value="PIRIN"/>
    <property type="match status" value="1"/>
</dbReference>
<gene>
    <name evidence="4" type="ORF">LCGC14_0507030</name>
</gene>
<dbReference type="EMBL" id="LAZR01000607">
    <property type="protein sequence ID" value="KKN62932.1"/>
    <property type="molecule type" value="Genomic_DNA"/>
</dbReference>
<evidence type="ECO:0000259" key="2">
    <source>
        <dbReference type="Pfam" id="PF02678"/>
    </source>
</evidence>
<dbReference type="PANTHER" id="PTHR13903">
    <property type="entry name" value="PIRIN-RELATED"/>
    <property type="match status" value="1"/>
</dbReference>
<dbReference type="CDD" id="cd02247">
    <property type="entry name" value="cupin_pirin_C"/>
    <property type="match status" value="1"/>
</dbReference>
<dbReference type="AlphaFoldDB" id="A0A0F9SKP1"/>
<protein>
    <recommendedName>
        <fullName evidence="5">Quercetin 2,3-dioxygenase</fullName>
    </recommendedName>
</protein>
<dbReference type="SUPFAM" id="SSF51182">
    <property type="entry name" value="RmlC-like cupins"/>
    <property type="match status" value="1"/>
</dbReference>
<dbReference type="Pfam" id="PF05726">
    <property type="entry name" value="Pirin_C"/>
    <property type="match status" value="1"/>
</dbReference>
<dbReference type="InterPro" id="IPR003829">
    <property type="entry name" value="Pirin_N_dom"/>
</dbReference>
<dbReference type="CDD" id="cd02909">
    <property type="entry name" value="cupin_pirin_N"/>
    <property type="match status" value="1"/>
</dbReference>
<evidence type="ECO:0000313" key="4">
    <source>
        <dbReference type="EMBL" id="KKN62932.1"/>
    </source>
</evidence>
<evidence type="ECO:0000259" key="3">
    <source>
        <dbReference type="Pfam" id="PF05726"/>
    </source>
</evidence>
<name>A0A0F9SKP1_9ZZZZ</name>
<proteinExistence type="inferred from homology"/>
<organism evidence="4">
    <name type="scientific">marine sediment metagenome</name>
    <dbReference type="NCBI Taxonomy" id="412755"/>
    <lineage>
        <taxon>unclassified sequences</taxon>
        <taxon>metagenomes</taxon>
        <taxon>ecological metagenomes</taxon>
    </lineage>
</organism>
<evidence type="ECO:0000256" key="1">
    <source>
        <dbReference type="ARBA" id="ARBA00008416"/>
    </source>
</evidence>
<comment type="caution">
    <text evidence="4">The sequence shown here is derived from an EMBL/GenBank/DDBJ whole genome shotgun (WGS) entry which is preliminary data.</text>
</comment>
<dbReference type="Pfam" id="PF02678">
    <property type="entry name" value="Pirin"/>
    <property type="match status" value="1"/>
</dbReference>
<feature type="domain" description="Pirin C-terminal" evidence="3">
    <location>
        <begin position="183"/>
        <end position="280"/>
    </location>
</feature>
<dbReference type="PIRSF" id="PIRSF006232">
    <property type="entry name" value="Pirin"/>
    <property type="match status" value="1"/>
</dbReference>
<reference evidence="4" key="1">
    <citation type="journal article" date="2015" name="Nature">
        <title>Complex archaea that bridge the gap between prokaryotes and eukaryotes.</title>
        <authorList>
            <person name="Spang A."/>
            <person name="Saw J.H."/>
            <person name="Jorgensen S.L."/>
            <person name="Zaremba-Niedzwiedzka K."/>
            <person name="Martijn J."/>
            <person name="Lind A.E."/>
            <person name="van Eijk R."/>
            <person name="Schleper C."/>
            <person name="Guy L."/>
            <person name="Ettema T.J."/>
        </authorList>
    </citation>
    <scope>NUCLEOTIDE SEQUENCE</scope>
</reference>
<evidence type="ECO:0008006" key="5">
    <source>
        <dbReference type="Google" id="ProtNLM"/>
    </source>
</evidence>